<proteinExistence type="predicted"/>
<dbReference type="Proteomes" id="UP001497392">
    <property type="component" value="Unassembled WGS sequence"/>
</dbReference>
<protein>
    <submittedName>
        <fullName evidence="1">G928 protein</fullName>
    </submittedName>
</protein>
<reference evidence="1 2" key="1">
    <citation type="submission" date="2024-06" db="EMBL/GenBank/DDBJ databases">
        <authorList>
            <person name="Kraege A."/>
            <person name="Thomma B."/>
        </authorList>
    </citation>
    <scope>NUCLEOTIDE SEQUENCE [LARGE SCALE GENOMIC DNA]</scope>
</reference>
<dbReference type="EMBL" id="CAXHTA020000002">
    <property type="protein sequence ID" value="CAL5219150.1"/>
    <property type="molecule type" value="Genomic_DNA"/>
</dbReference>
<evidence type="ECO:0000313" key="1">
    <source>
        <dbReference type="EMBL" id="CAL5219150.1"/>
    </source>
</evidence>
<organism evidence="1 2">
    <name type="scientific">Coccomyxa viridis</name>
    <dbReference type="NCBI Taxonomy" id="1274662"/>
    <lineage>
        <taxon>Eukaryota</taxon>
        <taxon>Viridiplantae</taxon>
        <taxon>Chlorophyta</taxon>
        <taxon>core chlorophytes</taxon>
        <taxon>Trebouxiophyceae</taxon>
        <taxon>Trebouxiophyceae incertae sedis</taxon>
        <taxon>Coccomyxaceae</taxon>
        <taxon>Coccomyxa</taxon>
    </lineage>
</organism>
<keyword evidence="2" id="KW-1185">Reference proteome</keyword>
<evidence type="ECO:0000313" key="2">
    <source>
        <dbReference type="Proteomes" id="UP001497392"/>
    </source>
</evidence>
<gene>
    <name evidence="1" type="primary">g928</name>
    <name evidence="1" type="ORF">VP750_LOCUS809</name>
</gene>
<comment type="caution">
    <text evidence="1">The sequence shown here is derived from an EMBL/GenBank/DDBJ whole genome shotgun (WGS) entry which is preliminary data.</text>
</comment>
<sequence length="66" mass="7290">MDPALPSLASCTSAAMWPRATRGQSRNSVDARGWKCVAKSVRQSTAKLRWRSTAYAMAYLRVRAST</sequence>
<name>A0ABP1FKL8_9CHLO</name>
<accession>A0ABP1FKL8</accession>